<feature type="transmembrane region" description="Helical" evidence="1">
    <location>
        <begin position="142"/>
        <end position="162"/>
    </location>
</feature>
<organism evidence="2 3">
    <name type="scientific">Candidatus Fimimonas gallinarum</name>
    <dbReference type="NCBI Taxonomy" id="2840821"/>
    <lineage>
        <taxon>Bacteria</taxon>
        <taxon>Pseudomonadati</taxon>
        <taxon>Myxococcota</taxon>
        <taxon>Myxococcia</taxon>
        <taxon>Myxococcales</taxon>
        <taxon>Cystobacterineae</taxon>
        <taxon>Myxococcaceae</taxon>
        <taxon>Myxococcaceae incertae sedis</taxon>
        <taxon>Candidatus Fimimonas</taxon>
    </lineage>
</organism>
<evidence type="ECO:0000313" key="2">
    <source>
        <dbReference type="EMBL" id="HIR65801.1"/>
    </source>
</evidence>
<reference evidence="2" key="1">
    <citation type="submission" date="2020-10" db="EMBL/GenBank/DDBJ databases">
        <authorList>
            <person name="Gilroy R."/>
        </authorList>
    </citation>
    <scope>NUCLEOTIDE SEQUENCE</scope>
    <source>
        <strain evidence="2">CHK121-14286</strain>
    </source>
</reference>
<keyword evidence="1" id="KW-0472">Membrane</keyword>
<name>A0A9D1E3U1_9BACT</name>
<reference evidence="2" key="2">
    <citation type="journal article" date="2021" name="PeerJ">
        <title>Extensive microbial diversity within the chicken gut microbiome revealed by metagenomics and culture.</title>
        <authorList>
            <person name="Gilroy R."/>
            <person name="Ravi A."/>
            <person name="Getino M."/>
            <person name="Pursley I."/>
            <person name="Horton D.L."/>
            <person name="Alikhan N.F."/>
            <person name="Baker D."/>
            <person name="Gharbi K."/>
            <person name="Hall N."/>
            <person name="Watson M."/>
            <person name="Adriaenssens E.M."/>
            <person name="Foster-Nyarko E."/>
            <person name="Jarju S."/>
            <person name="Secka A."/>
            <person name="Antonio M."/>
            <person name="Oren A."/>
            <person name="Chaudhuri R.R."/>
            <person name="La Ragione R."/>
            <person name="Hildebrand F."/>
            <person name="Pallen M.J."/>
        </authorList>
    </citation>
    <scope>NUCLEOTIDE SEQUENCE</scope>
    <source>
        <strain evidence="2">CHK121-14286</strain>
    </source>
</reference>
<gene>
    <name evidence="2" type="ORF">IAC95_02825</name>
</gene>
<evidence type="ECO:0000256" key="1">
    <source>
        <dbReference type="SAM" id="Phobius"/>
    </source>
</evidence>
<dbReference type="AlphaFoldDB" id="A0A9D1E3U1"/>
<feature type="transmembrane region" description="Helical" evidence="1">
    <location>
        <begin position="222"/>
        <end position="245"/>
    </location>
</feature>
<accession>A0A9D1E3U1</accession>
<feature type="transmembrane region" description="Helical" evidence="1">
    <location>
        <begin position="192"/>
        <end position="210"/>
    </location>
</feature>
<comment type="caution">
    <text evidence="2">The sequence shown here is derived from an EMBL/GenBank/DDBJ whole genome shotgun (WGS) entry which is preliminary data.</text>
</comment>
<protein>
    <submittedName>
        <fullName evidence="2">Uncharacterized protein</fullName>
    </submittedName>
</protein>
<keyword evidence="1" id="KW-1133">Transmembrane helix</keyword>
<sequence length="424" mass="47589">MKNTLPLPSKKRNAINTAILVTAIFLVLTLILLYVLHTQLKKDFNGKTQTVQGVVTQVNLGDSLLITLDDEKSYNCNLIKQTANISDWNVLQGKTITIVVPQESLNGNTPFVLGLSVPDVAEVNFEDTLAQKTQENATGRTVCAIVAGVLACVVCVLIALRIRTPQFVEGSFLQLLVQSHATMQPSKKRTDLWIIVICAFALSFIVPFAVASVMEKQQSETVVGITTVSLFAGMLAATSVLAWYVNKIIHAQNVAFYKENYPFDLADLSFLTIKKEKKQELQQQIEKELQENPHCYCDELGMNIKFTEQGAELYDFQDDLDYTSEVFGTDFATPVAKFTYEQLNFEAMPFCISAQCPLVIIVKSRLPEEGNYPEILTNDLHFCLSKNLLETLETFNVPVENLHEILSNKEAYMKEYSFRKKRKG</sequence>
<proteinExistence type="predicted"/>
<dbReference type="EMBL" id="DVHL01000023">
    <property type="protein sequence ID" value="HIR65801.1"/>
    <property type="molecule type" value="Genomic_DNA"/>
</dbReference>
<feature type="transmembrane region" description="Helical" evidence="1">
    <location>
        <begin position="15"/>
        <end position="36"/>
    </location>
</feature>
<keyword evidence="1" id="KW-0812">Transmembrane</keyword>
<dbReference type="Proteomes" id="UP000824200">
    <property type="component" value="Unassembled WGS sequence"/>
</dbReference>
<evidence type="ECO:0000313" key="3">
    <source>
        <dbReference type="Proteomes" id="UP000824200"/>
    </source>
</evidence>